<evidence type="ECO:0000256" key="8">
    <source>
        <dbReference type="ARBA" id="ARBA00023315"/>
    </source>
</evidence>
<dbReference type="GO" id="GO:0005759">
    <property type="term" value="C:mitochondrial matrix"/>
    <property type="evidence" value="ECO:0007669"/>
    <property type="project" value="UniProtKB-SubCell"/>
</dbReference>
<accession>A0A9K3L5D4</accession>
<evidence type="ECO:0000313" key="12">
    <source>
        <dbReference type="EMBL" id="KAG7354933.1"/>
    </source>
</evidence>
<dbReference type="FunFam" id="2.40.50.100:FF:000013">
    <property type="entry name" value="Dihydrolipoamide acetyltransferase component of pyruvate dehydrogenase complex"/>
    <property type="match status" value="1"/>
</dbReference>
<dbReference type="InterPro" id="IPR003016">
    <property type="entry name" value="2-oxoA_DH_lipoyl-BS"/>
</dbReference>
<dbReference type="InterPro" id="IPR004167">
    <property type="entry name" value="PSBD"/>
</dbReference>
<keyword evidence="5 9" id="KW-0450">Lipoyl</keyword>
<reference evidence="12" key="1">
    <citation type="journal article" date="2021" name="Sci. Rep.">
        <title>Diploid genomic architecture of Nitzschia inconspicua, an elite biomass production diatom.</title>
        <authorList>
            <person name="Oliver A."/>
            <person name="Podell S."/>
            <person name="Pinowska A."/>
            <person name="Traller J.C."/>
            <person name="Smith S.R."/>
            <person name="McClure R."/>
            <person name="Beliaev A."/>
            <person name="Bohutskyi P."/>
            <person name="Hill E.A."/>
            <person name="Rabines A."/>
            <person name="Zheng H."/>
            <person name="Allen L.Z."/>
            <person name="Kuo A."/>
            <person name="Grigoriev I.V."/>
            <person name="Allen A.E."/>
            <person name="Hazlebeck D."/>
            <person name="Allen E.E."/>
        </authorList>
    </citation>
    <scope>NUCLEOTIDE SEQUENCE</scope>
    <source>
        <strain evidence="12">Hildebrandi</strain>
    </source>
</reference>
<comment type="subcellular location">
    <subcellularLocation>
        <location evidence="2">Mitochondrion matrix</location>
    </subcellularLocation>
</comment>
<dbReference type="InterPro" id="IPR001078">
    <property type="entry name" value="2-oxoacid_DH_actylTfrase"/>
</dbReference>
<dbReference type="AlphaFoldDB" id="A0A9K3L5D4"/>
<dbReference type="PROSITE" id="PS00189">
    <property type="entry name" value="LIPOYL"/>
    <property type="match status" value="1"/>
</dbReference>
<dbReference type="FunFam" id="3.30.559.10:FF:000007">
    <property type="entry name" value="Dihydrolipoamide acetyltransferase component of pyruvate dehydrogenase complex"/>
    <property type="match status" value="1"/>
</dbReference>
<dbReference type="OrthoDB" id="202158at2759"/>
<evidence type="ECO:0000256" key="3">
    <source>
        <dbReference type="ARBA" id="ARBA00007317"/>
    </source>
</evidence>
<protein>
    <recommendedName>
        <fullName evidence="9">Dihydrolipoamide acetyltransferase component of pyruvate dehydrogenase complex</fullName>
        <ecNumber evidence="9">2.3.1.-</ecNumber>
    </recommendedName>
</protein>
<evidence type="ECO:0000256" key="2">
    <source>
        <dbReference type="ARBA" id="ARBA00004305"/>
    </source>
</evidence>
<gene>
    <name evidence="12" type="ORF">IV203_004289</name>
</gene>
<dbReference type="PROSITE" id="PS50968">
    <property type="entry name" value="BIOTINYL_LIPOYL"/>
    <property type="match status" value="1"/>
</dbReference>
<dbReference type="InterPro" id="IPR000089">
    <property type="entry name" value="Biotin_lipoyl"/>
</dbReference>
<keyword evidence="4 9" id="KW-0808">Transferase</keyword>
<dbReference type="InterPro" id="IPR050743">
    <property type="entry name" value="2-oxoacid_DH_E2_comp"/>
</dbReference>
<dbReference type="Pfam" id="PF02817">
    <property type="entry name" value="E3_binding"/>
    <property type="match status" value="1"/>
</dbReference>
<evidence type="ECO:0000256" key="9">
    <source>
        <dbReference type="RuleBase" id="RU003423"/>
    </source>
</evidence>
<evidence type="ECO:0000256" key="4">
    <source>
        <dbReference type="ARBA" id="ARBA00022679"/>
    </source>
</evidence>
<comment type="caution">
    <text evidence="12">The sequence shown here is derived from an EMBL/GenBank/DDBJ whole genome shotgun (WGS) entry which is preliminary data.</text>
</comment>
<name>A0A9K3L5D4_9STRA</name>
<comment type="similarity">
    <text evidence="3 9">Belongs to the 2-oxoacid dehydrogenase family.</text>
</comment>
<dbReference type="EMBL" id="JAGRRH010000016">
    <property type="protein sequence ID" value="KAG7354933.1"/>
    <property type="molecule type" value="Genomic_DNA"/>
</dbReference>
<evidence type="ECO:0000259" key="10">
    <source>
        <dbReference type="PROSITE" id="PS50968"/>
    </source>
</evidence>
<keyword evidence="6" id="KW-0809">Transit peptide</keyword>
<dbReference type="Pfam" id="PF00364">
    <property type="entry name" value="Biotin_lipoyl"/>
    <property type="match status" value="1"/>
</dbReference>
<evidence type="ECO:0000259" key="11">
    <source>
        <dbReference type="PROSITE" id="PS51826"/>
    </source>
</evidence>
<dbReference type="GO" id="GO:0031405">
    <property type="term" value="F:lipoic acid binding"/>
    <property type="evidence" value="ECO:0007669"/>
    <property type="project" value="TreeGrafter"/>
</dbReference>
<dbReference type="GO" id="GO:0016407">
    <property type="term" value="F:acetyltransferase activity"/>
    <property type="evidence" value="ECO:0007669"/>
    <property type="project" value="TreeGrafter"/>
</dbReference>
<evidence type="ECO:0000256" key="7">
    <source>
        <dbReference type="ARBA" id="ARBA00023128"/>
    </source>
</evidence>
<sequence length="574" mass="62833">MIVISQRCSKIAFRGRTLSTLSNTMTTSGGGDQRALVFARLMSTLICPNTTAMLCTRNVQRRFLQHRVDIIKPHKYCQGMTRTSLNDSKRCFGSALPQMDDDDERLADTATSGKSTPFLLADIGEGIAEVELMQWYVQAGDHVQQFDRVCEVQSDKATVEITSRYDGKVLSLEHSVGDMVKVGEALMYIAADHGDDLHHTKDIAQNLSTPAEEQLRIPTIASQYHFDSDDVATTVTKQATDDGTSTASNSIEAKVLTSPAIRKLAKEHNLDLATIVGTGPKGRVSKGDVLTVLKERGLVSSKPSSFQVPVEGAPTEAAKTVATPTLADASPGNVTLPLQQDTIVPLRGYNRLMATTMTASLEIPHMMYSDEVNLNKFFRLKAEQKQESDPRKRLGFLPLAIKAASKALEHYPMLNASFDAANNQVTMWKDHNLGIAMDTPRGLIVPVLKQCQDKSIPQLTEELQRLKEAAAQGTVNAEDLKGATFTLSNIGAIGAGGKCMCPVVTPPQVAIGAIGKIERLPRFVGETMEVEEARICVISWGGDHRVVDGATMARFHTKWKEYMEDPVRLMMEMK</sequence>
<keyword evidence="8 9" id="KW-0012">Acyltransferase</keyword>
<feature type="domain" description="Lipoyl-binding" evidence="10">
    <location>
        <begin position="115"/>
        <end position="190"/>
    </location>
</feature>
<dbReference type="PROSITE" id="PS51826">
    <property type="entry name" value="PSBD"/>
    <property type="match status" value="1"/>
</dbReference>
<dbReference type="EC" id="2.3.1.-" evidence="9"/>
<evidence type="ECO:0000313" key="13">
    <source>
        <dbReference type="Proteomes" id="UP000693970"/>
    </source>
</evidence>
<proteinExistence type="inferred from homology"/>
<comment type="cofactor">
    <cofactor evidence="1 9">
        <name>(R)-lipoate</name>
        <dbReference type="ChEBI" id="CHEBI:83088"/>
    </cofactor>
</comment>
<reference evidence="12" key="2">
    <citation type="submission" date="2021-04" db="EMBL/GenBank/DDBJ databases">
        <authorList>
            <person name="Podell S."/>
        </authorList>
    </citation>
    <scope>NUCLEOTIDE SEQUENCE</scope>
    <source>
        <strain evidence="12">Hildebrandi</strain>
    </source>
</reference>
<evidence type="ECO:0000256" key="1">
    <source>
        <dbReference type="ARBA" id="ARBA00001938"/>
    </source>
</evidence>
<dbReference type="PANTHER" id="PTHR43178">
    <property type="entry name" value="DIHYDROLIPOAMIDE ACETYLTRANSFERASE COMPONENT OF PYRUVATE DEHYDROGENASE COMPLEX"/>
    <property type="match status" value="1"/>
</dbReference>
<organism evidence="12 13">
    <name type="scientific">Nitzschia inconspicua</name>
    <dbReference type="NCBI Taxonomy" id="303405"/>
    <lineage>
        <taxon>Eukaryota</taxon>
        <taxon>Sar</taxon>
        <taxon>Stramenopiles</taxon>
        <taxon>Ochrophyta</taxon>
        <taxon>Bacillariophyta</taxon>
        <taxon>Bacillariophyceae</taxon>
        <taxon>Bacillariophycidae</taxon>
        <taxon>Bacillariales</taxon>
        <taxon>Bacillariaceae</taxon>
        <taxon>Nitzschia</taxon>
    </lineage>
</organism>
<dbReference type="Pfam" id="PF00198">
    <property type="entry name" value="2-oxoacid_dh"/>
    <property type="match status" value="1"/>
</dbReference>
<dbReference type="Proteomes" id="UP000693970">
    <property type="component" value="Unassembled WGS sequence"/>
</dbReference>
<dbReference type="CDD" id="cd06849">
    <property type="entry name" value="lipoyl_domain"/>
    <property type="match status" value="1"/>
</dbReference>
<keyword evidence="7" id="KW-0496">Mitochondrion</keyword>
<evidence type="ECO:0000256" key="6">
    <source>
        <dbReference type="ARBA" id="ARBA00022946"/>
    </source>
</evidence>
<evidence type="ECO:0000256" key="5">
    <source>
        <dbReference type="ARBA" id="ARBA00022823"/>
    </source>
</evidence>
<keyword evidence="13" id="KW-1185">Reference proteome</keyword>
<feature type="domain" description="Peripheral subunit-binding (PSBD)" evidence="11">
    <location>
        <begin position="256"/>
        <end position="293"/>
    </location>
</feature>
<dbReference type="PANTHER" id="PTHR43178:SF5">
    <property type="entry name" value="LIPOAMIDE ACYLTRANSFERASE COMPONENT OF BRANCHED-CHAIN ALPHA-KETO ACID DEHYDROGENASE COMPLEX, MITOCHONDRIAL"/>
    <property type="match status" value="1"/>
</dbReference>